<dbReference type="AlphaFoldDB" id="A0A1B2EIL8"/>
<reference evidence="2" key="1">
    <citation type="submission" date="2016-07" db="EMBL/GenBank/DDBJ databases">
        <title>Microvirga ossetica sp. nov. a new species of rhizobia isolated from root nodules of the legume species Vicia alpestris Steven originated from North Ossetia region in the Caucasus.</title>
        <authorList>
            <person name="Safronova V.I."/>
            <person name="Kuznetsova I.G."/>
            <person name="Sazanova A.L."/>
            <person name="Belimov A."/>
            <person name="Andronov E."/>
            <person name="Osledkin Y.S."/>
            <person name="Onishchuk O.P."/>
            <person name="Kurchak O.N."/>
            <person name="Shaposhnikov A.I."/>
            <person name="Willems A."/>
            <person name="Tikhonovich I.A."/>
        </authorList>
    </citation>
    <scope>NUCLEOTIDE SEQUENCE [LARGE SCALE GENOMIC DNA]</scope>
    <source>
        <strain evidence="2">V5/3M</strain>
    </source>
</reference>
<feature type="transmembrane region" description="Helical" evidence="1">
    <location>
        <begin position="111"/>
        <end position="135"/>
    </location>
</feature>
<feature type="transmembrane region" description="Helical" evidence="1">
    <location>
        <begin position="36"/>
        <end position="56"/>
    </location>
</feature>
<gene>
    <name evidence="2" type="ORF">BB934_17560</name>
</gene>
<protein>
    <recommendedName>
        <fullName evidence="3">Yip1 domain-containing protein</fullName>
    </recommendedName>
</protein>
<feature type="transmembrane region" description="Helical" evidence="1">
    <location>
        <begin position="141"/>
        <end position="159"/>
    </location>
</feature>
<dbReference type="EMBL" id="CP016616">
    <property type="protein sequence ID" value="ANY79804.1"/>
    <property type="molecule type" value="Genomic_DNA"/>
</dbReference>
<evidence type="ECO:0000313" key="2">
    <source>
        <dbReference type="EMBL" id="ANY79804.1"/>
    </source>
</evidence>
<dbReference type="OrthoDB" id="9811204at2"/>
<dbReference type="RefSeq" id="WP_099510825.1">
    <property type="nucleotide sequence ID" value="NZ_CP016616.1"/>
</dbReference>
<feature type="transmembrane region" description="Helical" evidence="1">
    <location>
        <begin position="171"/>
        <end position="191"/>
    </location>
</feature>
<keyword evidence="1" id="KW-1133">Transmembrane helix</keyword>
<organism evidence="2">
    <name type="scientific">Microvirga ossetica</name>
    <dbReference type="NCBI Taxonomy" id="1882682"/>
    <lineage>
        <taxon>Bacteria</taxon>
        <taxon>Pseudomonadati</taxon>
        <taxon>Pseudomonadota</taxon>
        <taxon>Alphaproteobacteria</taxon>
        <taxon>Hyphomicrobiales</taxon>
        <taxon>Methylobacteriaceae</taxon>
        <taxon>Microvirga</taxon>
    </lineage>
</organism>
<evidence type="ECO:0008006" key="3">
    <source>
        <dbReference type="Google" id="ProtNLM"/>
    </source>
</evidence>
<keyword evidence="1" id="KW-0812">Transmembrane</keyword>
<dbReference type="KEGG" id="moc:BB934_17560"/>
<accession>A0A1B2EIL8</accession>
<evidence type="ECO:0000256" key="1">
    <source>
        <dbReference type="SAM" id="Phobius"/>
    </source>
</evidence>
<name>A0A1B2EIL8_9HYPH</name>
<feature type="transmembrane region" description="Helical" evidence="1">
    <location>
        <begin position="76"/>
        <end position="99"/>
    </location>
</feature>
<proteinExistence type="predicted"/>
<keyword evidence="1" id="KW-0472">Membrane</keyword>
<sequence>MIVTADEVNRSFRGTLDLLNSRAEGLKSFDMSERGFWRSFTALWLTLPAYVVSLAFERLRLGLLQPDRSLLDNVWVDIVVAFGHVAGFVVLPVAMIWIARWFRLEKAYVPFVIVTNWISVIGMLVLSVPAMLMLVGWAPPGLASLFSLAFAIIVVRLQWFATKSTLGLASLPALGIVVFGILLNAVVASAMRGLLG</sequence>